<dbReference type="InterPro" id="IPR028082">
    <property type="entry name" value="Peripla_BP_I"/>
</dbReference>
<evidence type="ECO:0000256" key="1">
    <source>
        <dbReference type="ARBA" id="ARBA00023015"/>
    </source>
</evidence>
<comment type="caution">
    <text evidence="5">The sequence shown here is derived from an EMBL/GenBank/DDBJ whole genome shotgun (WGS) entry which is preliminary data.</text>
</comment>
<dbReference type="Gene3D" id="1.10.260.40">
    <property type="entry name" value="lambda repressor-like DNA-binding domains"/>
    <property type="match status" value="1"/>
</dbReference>
<dbReference type="SUPFAM" id="SSF53822">
    <property type="entry name" value="Periplasmic binding protein-like I"/>
    <property type="match status" value="1"/>
</dbReference>
<dbReference type="PANTHER" id="PTHR30146">
    <property type="entry name" value="LACI-RELATED TRANSCRIPTIONAL REPRESSOR"/>
    <property type="match status" value="1"/>
</dbReference>
<dbReference type="CDD" id="cd01392">
    <property type="entry name" value="HTH_LacI"/>
    <property type="match status" value="1"/>
</dbReference>
<dbReference type="SMART" id="SM00354">
    <property type="entry name" value="HTH_LACI"/>
    <property type="match status" value="1"/>
</dbReference>
<keyword evidence="2 5" id="KW-0238">DNA-binding</keyword>
<protein>
    <submittedName>
        <fullName evidence="5">DNA-binding LacI/PurR family transcriptional regulator</fullName>
    </submittedName>
</protein>
<accession>A0AAE3VVT4</accession>
<evidence type="ECO:0000256" key="2">
    <source>
        <dbReference type="ARBA" id="ARBA00023125"/>
    </source>
</evidence>
<evidence type="ECO:0000256" key="3">
    <source>
        <dbReference type="ARBA" id="ARBA00023163"/>
    </source>
</evidence>
<keyword evidence="1" id="KW-0805">Transcription regulation</keyword>
<evidence type="ECO:0000259" key="4">
    <source>
        <dbReference type="PROSITE" id="PS50932"/>
    </source>
</evidence>
<keyword evidence="6" id="KW-1185">Reference proteome</keyword>
<organism evidence="5 6">
    <name type="scientific">Catenuloplanes indicus</name>
    <dbReference type="NCBI Taxonomy" id="137267"/>
    <lineage>
        <taxon>Bacteria</taxon>
        <taxon>Bacillati</taxon>
        <taxon>Actinomycetota</taxon>
        <taxon>Actinomycetes</taxon>
        <taxon>Micromonosporales</taxon>
        <taxon>Micromonosporaceae</taxon>
        <taxon>Catenuloplanes</taxon>
    </lineage>
</organism>
<dbReference type="Pfam" id="PF00356">
    <property type="entry name" value="LacI"/>
    <property type="match status" value="1"/>
</dbReference>
<evidence type="ECO:0000313" key="6">
    <source>
        <dbReference type="Proteomes" id="UP001240236"/>
    </source>
</evidence>
<reference evidence="5 6" key="1">
    <citation type="submission" date="2023-07" db="EMBL/GenBank/DDBJ databases">
        <title>Sequencing the genomes of 1000 actinobacteria strains.</title>
        <authorList>
            <person name="Klenk H.-P."/>
        </authorList>
    </citation>
    <scope>NUCLEOTIDE SEQUENCE [LARGE SCALE GENOMIC DNA]</scope>
    <source>
        <strain evidence="5 6">DSM 44709</strain>
    </source>
</reference>
<dbReference type="InterPro" id="IPR010982">
    <property type="entry name" value="Lambda_DNA-bd_dom_sf"/>
</dbReference>
<feature type="domain" description="HTH lacI-type" evidence="4">
    <location>
        <begin position="2"/>
        <end position="56"/>
    </location>
</feature>
<keyword evidence="3" id="KW-0804">Transcription</keyword>
<dbReference type="PANTHER" id="PTHR30146:SF109">
    <property type="entry name" value="HTH-TYPE TRANSCRIPTIONAL REGULATOR GALS"/>
    <property type="match status" value="1"/>
</dbReference>
<dbReference type="Pfam" id="PF13377">
    <property type="entry name" value="Peripla_BP_3"/>
    <property type="match status" value="1"/>
</dbReference>
<gene>
    <name evidence="5" type="ORF">J2S42_001415</name>
</gene>
<proteinExistence type="predicted"/>
<dbReference type="GO" id="GO:0000976">
    <property type="term" value="F:transcription cis-regulatory region binding"/>
    <property type="evidence" value="ECO:0007669"/>
    <property type="project" value="TreeGrafter"/>
</dbReference>
<dbReference type="CDD" id="cd06267">
    <property type="entry name" value="PBP1_LacI_sugar_binding-like"/>
    <property type="match status" value="1"/>
</dbReference>
<evidence type="ECO:0000313" key="5">
    <source>
        <dbReference type="EMBL" id="MDQ0364746.1"/>
    </source>
</evidence>
<sequence>MATLADVAALAGYNKSTVSRALTRPEMVAPETLTRILTAADQLGYVLNRTASQLARGRTGLAAFVVPTLENAFFAPIIGGAQAHAAASDLHLTVTVAPLTSASEVAALSRLASQVDGLILAAPRGDDTHVRAIGAVKPVVLVDREIPGLPSVVADTATAIGAVVSGLAARGHRRIAYLGGPNGSWQDPGRAAAALSAASRAGAEVSVHGPFPATFAAGVASAEEVLAAGATAVVPYATALALGLMLALRGRGVHVPDDVVVSAEATVTDALGAPGIPAIDVDGESLGRAAMDLLTSGGQDTLRLPVRVTWSG</sequence>
<dbReference type="InterPro" id="IPR000843">
    <property type="entry name" value="HTH_LacI"/>
</dbReference>
<dbReference type="Proteomes" id="UP001240236">
    <property type="component" value="Unassembled WGS sequence"/>
</dbReference>
<dbReference type="SUPFAM" id="SSF47413">
    <property type="entry name" value="lambda repressor-like DNA-binding domains"/>
    <property type="match status" value="1"/>
</dbReference>
<dbReference type="RefSeq" id="WP_307236392.1">
    <property type="nucleotide sequence ID" value="NZ_JAUSUZ010000001.1"/>
</dbReference>
<dbReference type="PROSITE" id="PS50932">
    <property type="entry name" value="HTH_LACI_2"/>
    <property type="match status" value="1"/>
</dbReference>
<dbReference type="EMBL" id="JAUSUZ010000001">
    <property type="protein sequence ID" value="MDQ0364746.1"/>
    <property type="molecule type" value="Genomic_DNA"/>
</dbReference>
<dbReference type="GO" id="GO:0003700">
    <property type="term" value="F:DNA-binding transcription factor activity"/>
    <property type="evidence" value="ECO:0007669"/>
    <property type="project" value="TreeGrafter"/>
</dbReference>
<dbReference type="AlphaFoldDB" id="A0AAE3VVT4"/>
<dbReference type="InterPro" id="IPR046335">
    <property type="entry name" value="LacI/GalR-like_sensor"/>
</dbReference>
<name>A0AAE3VVT4_9ACTN</name>
<dbReference type="Gene3D" id="3.40.50.2300">
    <property type="match status" value="2"/>
</dbReference>